<keyword evidence="4 9" id="KW-0540">Nuclease</keyword>
<evidence type="ECO:0000259" key="11">
    <source>
        <dbReference type="PROSITE" id="PS50879"/>
    </source>
</evidence>
<feature type="compositionally biased region" description="Polar residues" evidence="10">
    <location>
        <begin position="62"/>
        <end position="73"/>
    </location>
</feature>
<dbReference type="InterPro" id="IPR009027">
    <property type="entry name" value="Ribosomal_bL9/RNase_H1_N"/>
</dbReference>
<organism evidence="12 13">
    <name type="scientific">Caenorhabditis angaria</name>
    <dbReference type="NCBI Taxonomy" id="860376"/>
    <lineage>
        <taxon>Eukaryota</taxon>
        <taxon>Metazoa</taxon>
        <taxon>Ecdysozoa</taxon>
        <taxon>Nematoda</taxon>
        <taxon>Chromadorea</taxon>
        <taxon>Rhabditida</taxon>
        <taxon>Rhabditina</taxon>
        <taxon>Rhabditomorpha</taxon>
        <taxon>Rhabditoidea</taxon>
        <taxon>Rhabditidae</taxon>
        <taxon>Peloderinae</taxon>
        <taxon>Caenorhabditis</taxon>
    </lineage>
</organism>
<proteinExistence type="inferred from homology"/>
<comment type="catalytic activity">
    <reaction evidence="1 9">
        <text>Endonucleolytic cleavage to 5'-phosphomonoester.</text>
        <dbReference type="EC" id="3.1.26.4"/>
    </reaction>
</comment>
<dbReference type="SUPFAM" id="SSF55658">
    <property type="entry name" value="L9 N-domain-like"/>
    <property type="match status" value="1"/>
</dbReference>
<keyword evidence="13" id="KW-1185">Reference proteome</keyword>
<dbReference type="Proteomes" id="UP001152747">
    <property type="component" value="Unassembled WGS sequence"/>
</dbReference>
<dbReference type="Gene3D" id="3.40.970.10">
    <property type="entry name" value="Ribonuclease H1, N-terminal domain"/>
    <property type="match status" value="1"/>
</dbReference>
<dbReference type="InterPro" id="IPR012337">
    <property type="entry name" value="RNaseH-like_sf"/>
</dbReference>
<evidence type="ECO:0000256" key="1">
    <source>
        <dbReference type="ARBA" id="ARBA00000077"/>
    </source>
</evidence>
<dbReference type="InterPro" id="IPR011320">
    <property type="entry name" value="RNase_H1_N"/>
</dbReference>
<accession>A0A9P1IBW3</accession>
<evidence type="ECO:0000313" key="13">
    <source>
        <dbReference type="Proteomes" id="UP001152747"/>
    </source>
</evidence>
<comment type="cofactor">
    <cofactor evidence="2 9">
        <name>Mg(2+)</name>
        <dbReference type="ChEBI" id="CHEBI:18420"/>
    </cofactor>
</comment>
<dbReference type="PROSITE" id="PS50879">
    <property type="entry name" value="RNASE_H_1"/>
    <property type="match status" value="1"/>
</dbReference>
<dbReference type="GO" id="GO:0003676">
    <property type="term" value="F:nucleic acid binding"/>
    <property type="evidence" value="ECO:0007669"/>
    <property type="project" value="UniProtKB-UniRule"/>
</dbReference>
<dbReference type="PIRSF" id="PIRSF036852">
    <property type="entry name" value="Ribonuclease_H1_euk"/>
    <property type="match status" value="1"/>
</dbReference>
<evidence type="ECO:0000256" key="5">
    <source>
        <dbReference type="ARBA" id="ARBA00022723"/>
    </source>
</evidence>
<feature type="compositionally biased region" description="Basic and acidic residues" evidence="10">
    <location>
        <begin position="83"/>
        <end position="94"/>
    </location>
</feature>
<sequence>MGKGGDFYAVARGKSVGIYRSWADCSEQVKGFQNARFKKFPTESEARKFIADNLSVPGGGASTSNFSSKNVANSGRPAKRSISKNDDSLREVEEKRAKIDQTDFTIVYTDGACSNNGRENAKAGWGVYWGDDNLDNSYGPVYGEPTNNRGELIAVEKALETAIKRGIKKVLVKTDSNLLIQSLDKWILGWRKKGWKTADGKPVKNRDLLEKIDKLRGELEVQFEHVRGHCGIDGNEKADELARKGAQMYTKF</sequence>
<gene>
    <name evidence="12" type="ORF">CAMP_LOCUS4630</name>
</gene>
<protein>
    <recommendedName>
        <fullName evidence="9">Ribonuclease H1</fullName>
        <shortName evidence="9">RNase H1</shortName>
        <ecNumber evidence="9">3.1.26.4</ecNumber>
    </recommendedName>
</protein>
<comment type="similarity">
    <text evidence="3 9">Belongs to the RNase H family.</text>
</comment>
<evidence type="ECO:0000256" key="9">
    <source>
        <dbReference type="PIRNR" id="PIRNR036852"/>
    </source>
</evidence>
<dbReference type="SUPFAM" id="SSF53098">
    <property type="entry name" value="Ribonuclease H-like"/>
    <property type="match status" value="1"/>
</dbReference>
<keyword evidence="5 9" id="KW-0479">Metal-binding</keyword>
<dbReference type="Pfam" id="PF00075">
    <property type="entry name" value="RNase_H"/>
    <property type="match status" value="1"/>
</dbReference>
<dbReference type="Gene3D" id="3.30.420.10">
    <property type="entry name" value="Ribonuclease H-like superfamily/Ribonuclease H"/>
    <property type="match status" value="1"/>
</dbReference>
<dbReference type="CDD" id="cd09280">
    <property type="entry name" value="RNase_HI_eukaryote_like"/>
    <property type="match status" value="1"/>
</dbReference>
<reference evidence="12" key="1">
    <citation type="submission" date="2022-11" db="EMBL/GenBank/DDBJ databases">
        <authorList>
            <person name="Kikuchi T."/>
        </authorList>
    </citation>
    <scope>NUCLEOTIDE SEQUENCE</scope>
    <source>
        <strain evidence="12">PS1010</strain>
    </source>
</reference>
<dbReference type="GO" id="GO:0043137">
    <property type="term" value="P:DNA replication, removal of RNA primer"/>
    <property type="evidence" value="ECO:0007669"/>
    <property type="project" value="TreeGrafter"/>
</dbReference>
<dbReference type="GO" id="GO:0004523">
    <property type="term" value="F:RNA-DNA hybrid ribonuclease activity"/>
    <property type="evidence" value="ECO:0007669"/>
    <property type="project" value="UniProtKB-UniRule"/>
</dbReference>
<dbReference type="OrthoDB" id="90239at2759"/>
<dbReference type="FunFam" id="3.40.970.10:FF:000001">
    <property type="entry name" value="Ribonuclease H1"/>
    <property type="match status" value="1"/>
</dbReference>
<comment type="function">
    <text evidence="9">Endonuclease that specifically degrades the RNA of RNA-DNA hybrids.</text>
</comment>
<dbReference type="EMBL" id="CANHGI010000002">
    <property type="protein sequence ID" value="CAI5441993.1"/>
    <property type="molecule type" value="Genomic_DNA"/>
</dbReference>
<evidence type="ECO:0000256" key="10">
    <source>
        <dbReference type="SAM" id="MobiDB-lite"/>
    </source>
</evidence>
<name>A0A9P1IBW3_9PELO</name>
<dbReference type="Pfam" id="PF01693">
    <property type="entry name" value="Cauli_VI"/>
    <property type="match status" value="1"/>
</dbReference>
<dbReference type="InterPro" id="IPR037056">
    <property type="entry name" value="RNase_H1_N_sf"/>
</dbReference>
<dbReference type="GO" id="GO:0000287">
    <property type="term" value="F:magnesium ion binding"/>
    <property type="evidence" value="ECO:0007669"/>
    <property type="project" value="UniProtKB-UniRule"/>
</dbReference>
<dbReference type="PANTHER" id="PTHR10642">
    <property type="entry name" value="RIBONUCLEASE H1"/>
    <property type="match status" value="1"/>
</dbReference>
<dbReference type="AlphaFoldDB" id="A0A9P1IBW3"/>
<evidence type="ECO:0000256" key="7">
    <source>
        <dbReference type="ARBA" id="ARBA00022801"/>
    </source>
</evidence>
<dbReference type="PANTHER" id="PTHR10642:SF26">
    <property type="entry name" value="RIBONUCLEASE H1"/>
    <property type="match status" value="1"/>
</dbReference>
<evidence type="ECO:0000256" key="4">
    <source>
        <dbReference type="ARBA" id="ARBA00022722"/>
    </source>
</evidence>
<evidence type="ECO:0000256" key="2">
    <source>
        <dbReference type="ARBA" id="ARBA00001946"/>
    </source>
</evidence>
<dbReference type="InterPro" id="IPR017067">
    <property type="entry name" value="RNase_H1_euk"/>
</dbReference>
<evidence type="ECO:0000313" key="12">
    <source>
        <dbReference type="EMBL" id="CAI5441993.1"/>
    </source>
</evidence>
<dbReference type="EC" id="3.1.26.4" evidence="9"/>
<feature type="region of interest" description="Disordered" evidence="10">
    <location>
        <begin position="61"/>
        <end position="94"/>
    </location>
</feature>
<feature type="domain" description="RNase H type-1" evidence="11">
    <location>
        <begin position="101"/>
        <end position="247"/>
    </location>
</feature>
<keyword evidence="8 9" id="KW-0460">Magnesium</keyword>
<dbReference type="InterPro" id="IPR002156">
    <property type="entry name" value="RNaseH_domain"/>
</dbReference>
<keyword evidence="7 9" id="KW-0378">Hydrolase</keyword>
<keyword evidence="6 9" id="KW-0255">Endonuclease</keyword>
<evidence type="ECO:0000256" key="6">
    <source>
        <dbReference type="ARBA" id="ARBA00022759"/>
    </source>
</evidence>
<dbReference type="InterPro" id="IPR036397">
    <property type="entry name" value="RNaseH_sf"/>
</dbReference>
<comment type="caution">
    <text evidence="12">The sequence shown here is derived from an EMBL/GenBank/DDBJ whole genome shotgun (WGS) entry which is preliminary data.</text>
</comment>
<evidence type="ECO:0000256" key="3">
    <source>
        <dbReference type="ARBA" id="ARBA00005300"/>
    </source>
</evidence>
<evidence type="ECO:0000256" key="8">
    <source>
        <dbReference type="ARBA" id="ARBA00022842"/>
    </source>
</evidence>
<dbReference type="InterPro" id="IPR050092">
    <property type="entry name" value="RNase_H"/>
</dbReference>